<dbReference type="EMBL" id="GGFJ01008876">
    <property type="protein sequence ID" value="MBW58017.1"/>
    <property type="molecule type" value="Transcribed_RNA"/>
</dbReference>
<feature type="chain" id="PRO_5014856799" evidence="1">
    <location>
        <begin position="26"/>
        <end position="241"/>
    </location>
</feature>
<dbReference type="AlphaFoldDB" id="A0A2M4BY55"/>
<feature type="signal peptide" evidence="1">
    <location>
        <begin position="1"/>
        <end position="25"/>
    </location>
</feature>
<evidence type="ECO:0000313" key="3">
    <source>
        <dbReference type="EMBL" id="MBW58017.1"/>
    </source>
</evidence>
<keyword evidence="1" id="KW-0732">Signal</keyword>
<organism evidence="3">
    <name type="scientific">Anopheles marajoara</name>
    <dbReference type="NCBI Taxonomy" id="58244"/>
    <lineage>
        <taxon>Eukaryota</taxon>
        <taxon>Metazoa</taxon>
        <taxon>Ecdysozoa</taxon>
        <taxon>Arthropoda</taxon>
        <taxon>Hexapoda</taxon>
        <taxon>Insecta</taxon>
        <taxon>Pterygota</taxon>
        <taxon>Neoptera</taxon>
        <taxon>Endopterygota</taxon>
        <taxon>Diptera</taxon>
        <taxon>Nematocera</taxon>
        <taxon>Culicoidea</taxon>
        <taxon>Culicidae</taxon>
        <taxon>Anophelinae</taxon>
        <taxon>Anopheles</taxon>
    </lineage>
</organism>
<dbReference type="InterPro" id="IPR031993">
    <property type="entry name" value="DUF4789"/>
</dbReference>
<dbReference type="PANTHER" id="PTHR21177">
    <property type="entry name" value="IP06524P-RELATED"/>
    <property type="match status" value="1"/>
</dbReference>
<proteinExistence type="predicted"/>
<dbReference type="PANTHER" id="PTHR21177:SF4">
    <property type="entry name" value="IP06524P"/>
    <property type="match status" value="1"/>
</dbReference>
<sequence>MDGRKMMMGLKSFIVCATIAGLAVAQVTVPSTQPAKRAVPEEIFAFPAVEPSTERAKPRVPEEIFGFPADEQISHYLQNARNRTPIFVPGKCAENEILYPGDHESDWVCDCRPGHIYYPQMNKCYPLFKQGFCNPGEYVDVMRPSMIVNCTKNVCPGQNMVPYVGNCVELNRHNRICKRVNRVYWVIGVNATTLELGCVPPDATTMLHRVNGEEGEDEEPIQFEGANRCSNGTRTKYEGLC</sequence>
<reference evidence="3" key="1">
    <citation type="submission" date="2018-01" db="EMBL/GenBank/DDBJ databases">
        <title>An insight into the sialome of Amazonian anophelines.</title>
        <authorList>
            <person name="Ribeiro J.M."/>
            <person name="Scarpassa V."/>
            <person name="Calvo E."/>
        </authorList>
    </citation>
    <scope>NUCLEOTIDE SEQUENCE</scope>
    <source>
        <tissue evidence="3">Salivary glands</tissue>
    </source>
</reference>
<protein>
    <submittedName>
        <fullName evidence="3">Putative secreted protein</fullName>
    </submittedName>
</protein>
<dbReference type="Pfam" id="PF16033">
    <property type="entry name" value="DUF4789"/>
    <property type="match status" value="1"/>
</dbReference>
<feature type="domain" description="DUF4789" evidence="2">
    <location>
        <begin position="91"/>
        <end position="169"/>
    </location>
</feature>
<evidence type="ECO:0000256" key="1">
    <source>
        <dbReference type="SAM" id="SignalP"/>
    </source>
</evidence>
<accession>A0A2M4BY55</accession>
<evidence type="ECO:0000259" key="2">
    <source>
        <dbReference type="Pfam" id="PF16033"/>
    </source>
</evidence>
<name>A0A2M4BY55_9DIPT</name>